<feature type="signal peptide" evidence="1">
    <location>
        <begin position="1"/>
        <end position="21"/>
    </location>
</feature>
<dbReference type="Pfam" id="PF14368">
    <property type="entry name" value="LTP_2"/>
    <property type="match status" value="1"/>
</dbReference>
<evidence type="ECO:0000259" key="2">
    <source>
        <dbReference type="SMART" id="SM00499"/>
    </source>
</evidence>
<dbReference type="InterPro" id="IPR016140">
    <property type="entry name" value="Bifunc_inhib/LTP/seed_store"/>
</dbReference>
<keyword evidence="4" id="KW-1185">Reference proteome</keyword>
<dbReference type="EMBL" id="JAGKQH010000014">
    <property type="protein sequence ID" value="KAG6582086.1"/>
    <property type="molecule type" value="Genomic_DNA"/>
</dbReference>
<dbReference type="GO" id="GO:0009627">
    <property type="term" value="P:systemic acquired resistance"/>
    <property type="evidence" value="ECO:0007669"/>
    <property type="project" value="InterPro"/>
</dbReference>
<evidence type="ECO:0000313" key="3">
    <source>
        <dbReference type="EMBL" id="KAG6582086.1"/>
    </source>
</evidence>
<name>A0AAV6MJU2_9ROSI</name>
<keyword evidence="1" id="KW-0732">Signal</keyword>
<evidence type="ECO:0000313" key="4">
    <source>
        <dbReference type="Proteomes" id="UP000685013"/>
    </source>
</evidence>
<feature type="non-terminal residue" evidence="3">
    <location>
        <position position="1"/>
    </location>
</feature>
<dbReference type="InterPro" id="IPR039265">
    <property type="entry name" value="DIR1-like"/>
</dbReference>
<comment type="caution">
    <text evidence="3">The sequence shown here is derived from an EMBL/GenBank/DDBJ whole genome shotgun (WGS) entry which is preliminary data.</text>
</comment>
<evidence type="ECO:0000256" key="1">
    <source>
        <dbReference type="SAM" id="SignalP"/>
    </source>
</evidence>
<dbReference type="PANTHER" id="PTHR33122:SF63">
    <property type="entry name" value="BIFUNCTIONAL INHIBITOR_PLANT LIPID TRANSFER PROTEIN_SEED STORAGE HELICAL DOMAIN-CONTAINING PROTEIN"/>
    <property type="match status" value="1"/>
</dbReference>
<accession>A0AAV6MJU2</accession>
<dbReference type="Proteomes" id="UP000685013">
    <property type="component" value="Chromosome 14"/>
</dbReference>
<dbReference type="AlphaFoldDB" id="A0AAV6MJU2"/>
<feature type="domain" description="Bifunctional inhibitor/plant lipid transfer protein/seed storage helical" evidence="2">
    <location>
        <begin position="25"/>
        <end position="97"/>
    </location>
</feature>
<organism evidence="3 4">
    <name type="scientific">Cucurbita argyrosperma subsp. sororia</name>
    <dbReference type="NCBI Taxonomy" id="37648"/>
    <lineage>
        <taxon>Eukaryota</taxon>
        <taxon>Viridiplantae</taxon>
        <taxon>Streptophyta</taxon>
        <taxon>Embryophyta</taxon>
        <taxon>Tracheophyta</taxon>
        <taxon>Spermatophyta</taxon>
        <taxon>Magnoliopsida</taxon>
        <taxon>eudicotyledons</taxon>
        <taxon>Gunneridae</taxon>
        <taxon>Pentapetalae</taxon>
        <taxon>rosids</taxon>
        <taxon>fabids</taxon>
        <taxon>Cucurbitales</taxon>
        <taxon>Cucurbitaceae</taxon>
        <taxon>Cucurbiteae</taxon>
        <taxon>Cucurbita</taxon>
    </lineage>
</organism>
<reference evidence="3 4" key="1">
    <citation type="journal article" date="2021" name="Hortic Res">
        <title>The domestication of Cucurbita argyrosperma as revealed by the genome of its wild relative.</title>
        <authorList>
            <person name="Barrera-Redondo J."/>
            <person name="Sanchez-de la Vega G."/>
            <person name="Aguirre-Liguori J.A."/>
            <person name="Castellanos-Morales G."/>
            <person name="Gutierrez-Guerrero Y.T."/>
            <person name="Aguirre-Dugua X."/>
            <person name="Aguirre-Planter E."/>
            <person name="Tenaillon M.I."/>
            <person name="Lira-Saade R."/>
            <person name="Eguiarte L.E."/>
        </authorList>
    </citation>
    <scope>NUCLEOTIDE SEQUENCE [LARGE SCALE GENOMIC DNA]</scope>
    <source>
        <strain evidence="3">JBR-2021</strain>
    </source>
</reference>
<feature type="chain" id="PRO_5043383648" evidence="1">
    <location>
        <begin position="22"/>
        <end position="97"/>
    </location>
</feature>
<gene>
    <name evidence="3" type="primary">DIR1</name>
    <name evidence="3" type="ORF">SDJN03_22088</name>
</gene>
<sequence>MKAVVGALALVLIAMIGLGEAQTICNMSFPDIFSCSSSVMPPNPTPPTTQCCTALLHADLTCLCNYQKTGAFSYLGIDPNLALQLPNKCNIPNPPTC</sequence>
<dbReference type="SMART" id="SM00499">
    <property type="entry name" value="AAI"/>
    <property type="match status" value="1"/>
</dbReference>
<dbReference type="PANTHER" id="PTHR33122">
    <property type="entry name" value="LIPID BINDING PROTEIN-RELATED"/>
    <property type="match status" value="1"/>
</dbReference>
<dbReference type="GO" id="GO:0005504">
    <property type="term" value="F:fatty acid binding"/>
    <property type="evidence" value="ECO:0007669"/>
    <property type="project" value="InterPro"/>
</dbReference>
<protein>
    <submittedName>
        <fullName evidence="3">Lipid-transfer protein DIR1</fullName>
    </submittedName>
</protein>
<proteinExistence type="predicted"/>